<keyword evidence="2" id="KW-1185">Reference proteome</keyword>
<proteinExistence type="predicted"/>
<sequence>LCGAGSCTLGRTLNSSAKSYNMLFRGGEALKYCPTGQEDPESRTGVVMLHERALRINRRYRSLVWTLISLSL</sequence>
<accession>A0A672L3S1</accession>
<evidence type="ECO:0000313" key="2">
    <source>
        <dbReference type="Proteomes" id="UP000472262"/>
    </source>
</evidence>
<organism evidence="1 2">
    <name type="scientific">Sinocyclocheilus grahami</name>
    <name type="common">Dianchi golden-line fish</name>
    <name type="synonym">Barbus grahami</name>
    <dbReference type="NCBI Taxonomy" id="75366"/>
    <lineage>
        <taxon>Eukaryota</taxon>
        <taxon>Metazoa</taxon>
        <taxon>Chordata</taxon>
        <taxon>Craniata</taxon>
        <taxon>Vertebrata</taxon>
        <taxon>Euteleostomi</taxon>
        <taxon>Actinopterygii</taxon>
        <taxon>Neopterygii</taxon>
        <taxon>Teleostei</taxon>
        <taxon>Ostariophysi</taxon>
        <taxon>Cypriniformes</taxon>
        <taxon>Cyprinidae</taxon>
        <taxon>Cyprininae</taxon>
        <taxon>Sinocyclocheilus</taxon>
    </lineage>
</organism>
<reference evidence="1" key="2">
    <citation type="submission" date="2025-09" db="UniProtKB">
        <authorList>
            <consortium name="Ensembl"/>
        </authorList>
    </citation>
    <scope>IDENTIFICATION</scope>
</reference>
<evidence type="ECO:0000313" key="1">
    <source>
        <dbReference type="Ensembl" id="ENSSGRP00000017926.1"/>
    </source>
</evidence>
<reference evidence="1" key="1">
    <citation type="submission" date="2025-08" db="UniProtKB">
        <authorList>
            <consortium name="Ensembl"/>
        </authorList>
    </citation>
    <scope>IDENTIFICATION</scope>
</reference>
<dbReference type="Ensembl" id="ENSSGRT00000019373.1">
    <property type="protein sequence ID" value="ENSSGRP00000017926.1"/>
    <property type="gene ID" value="ENSSGRG00000010878.1"/>
</dbReference>
<dbReference type="Proteomes" id="UP000472262">
    <property type="component" value="Unassembled WGS sequence"/>
</dbReference>
<name>A0A672L3S1_SINGR</name>
<dbReference type="AlphaFoldDB" id="A0A672L3S1"/>
<dbReference type="InParanoid" id="A0A672L3S1"/>
<protein>
    <submittedName>
        <fullName evidence="1">Uncharacterized protein</fullName>
    </submittedName>
</protein>